<dbReference type="InterPro" id="IPR011006">
    <property type="entry name" value="CheY-like_superfamily"/>
</dbReference>
<reference evidence="17 18" key="1">
    <citation type="submission" date="2016-10" db="EMBL/GenBank/DDBJ databases">
        <authorList>
            <person name="de Groot N.N."/>
        </authorList>
    </citation>
    <scope>NUCLEOTIDE SEQUENCE [LARGE SCALE GENOMIC DNA]</scope>
    <source>
        <strain evidence="17 18">AR32</strain>
    </source>
</reference>
<organism evidence="17 18">
    <name type="scientific">Xylanibacter ruminicola</name>
    <name type="common">Prevotella ruminicola</name>
    <dbReference type="NCBI Taxonomy" id="839"/>
    <lineage>
        <taxon>Bacteria</taxon>
        <taxon>Pseudomonadati</taxon>
        <taxon>Bacteroidota</taxon>
        <taxon>Bacteroidia</taxon>
        <taxon>Bacteroidales</taxon>
        <taxon>Prevotellaceae</taxon>
        <taxon>Xylanibacter</taxon>
    </lineage>
</organism>
<dbReference type="InterPro" id="IPR005467">
    <property type="entry name" value="His_kinase_dom"/>
</dbReference>
<dbReference type="GO" id="GO:0000155">
    <property type="term" value="F:phosphorelay sensor kinase activity"/>
    <property type="evidence" value="ECO:0007669"/>
    <property type="project" value="InterPro"/>
</dbReference>
<dbReference type="Gene3D" id="1.10.287.130">
    <property type="match status" value="1"/>
</dbReference>
<dbReference type="EMBL" id="FNUV01000007">
    <property type="protein sequence ID" value="SEG02772.1"/>
    <property type="molecule type" value="Genomic_DNA"/>
</dbReference>
<evidence type="ECO:0000259" key="16">
    <source>
        <dbReference type="PROSITE" id="PS50110"/>
    </source>
</evidence>
<evidence type="ECO:0000256" key="6">
    <source>
        <dbReference type="ARBA" id="ARBA00022777"/>
    </source>
</evidence>
<dbReference type="SUPFAM" id="SSF63829">
    <property type="entry name" value="Calcium-dependent phosphotriesterase"/>
    <property type="match status" value="2"/>
</dbReference>
<keyword evidence="6 17" id="KW-0418">Kinase</keyword>
<dbReference type="PROSITE" id="PS50109">
    <property type="entry name" value="HIS_KIN"/>
    <property type="match status" value="1"/>
</dbReference>
<keyword evidence="13" id="KW-1133">Transmembrane helix</keyword>
<keyword evidence="8" id="KW-0902">Two-component regulatory system</keyword>
<dbReference type="Gene3D" id="2.130.10.10">
    <property type="entry name" value="YVTN repeat-like/Quinoprotein amine dehydrogenase"/>
    <property type="match status" value="3"/>
</dbReference>
<dbReference type="SUPFAM" id="SSF52172">
    <property type="entry name" value="CheY-like"/>
    <property type="match status" value="1"/>
</dbReference>
<dbReference type="InterPro" id="IPR018062">
    <property type="entry name" value="HTH_AraC-typ_CS"/>
</dbReference>
<dbReference type="SUPFAM" id="SSF46689">
    <property type="entry name" value="Homeodomain-like"/>
    <property type="match status" value="1"/>
</dbReference>
<keyword evidence="7" id="KW-0067">ATP-binding</keyword>
<evidence type="ECO:0000256" key="9">
    <source>
        <dbReference type="ARBA" id="ARBA00023015"/>
    </source>
</evidence>
<keyword evidence="3 12" id="KW-0597">Phosphoprotein</keyword>
<name>A0A1H5WTE9_XYLRU</name>
<evidence type="ECO:0000256" key="2">
    <source>
        <dbReference type="ARBA" id="ARBA00012438"/>
    </source>
</evidence>
<dbReference type="PROSITE" id="PS01124">
    <property type="entry name" value="HTH_ARAC_FAMILY_2"/>
    <property type="match status" value="1"/>
</dbReference>
<dbReference type="InterPro" id="IPR036890">
    <property type="entry name" value="HATPase_C_sf"/>
</dbReference>
<dbReference type="InterPro" id="IPR018060">
    <property type="entry name" value="HTH_AraC"/>
</dbReference>
<dbReference type="GO" id="GO:0003700">
    <property type="term" value="F:DNA-binding transcription factor activity"/>
    <property type="evidence" value="ECO:0007669"/>
    <property type="project" value="InterPro"/>
</dbReference>
<feature type="modified residue" description="4-aspartylphosphate" evidence="12">
    <location>
        <position position="1092"/>
    </location>
</feature>
<dbReference type="GO" id="GO:0043565">
    <property type="term" value="F:sequence-specific DNA binding"/>
    <property type="evidence" value="ECO:0007669"/>
    <property type="project" value="InterPro"/>
</dbReference>
<dbReference type="GO" id="GO:0005524">
    <property type="term" value="F:ATP binding"/>
    <property type="evidence" value="ECO:0007669"/>
    <property type="project" value="UniProtKB-KW"/>
</dbReference>
<evidence type="ECO:0000256" key="13">
    <source>
        <dbReference type="SAM" id="Phobius"/>
    </source>
</evidence>
<evidence type="ECO:0000256" key="10">
    <source>
        <dbReference type="ARBA" id="ARBA00023125"/>
    </source>
</evidence>
<evidence type="ECO:0000256" key="5">
    <source>
        <dbReference type="ARBA" id="ARBA00022741"/>
    </source>
</evidence>
<dbReference type="PANTHER" id="PTHR43547:SF2">
    <property type="entry name" value="HYBRID SIGNAL TRANSDUCTION HISTIDINE KINASE C"/>
    <property type="match status" value="1"/>
</dbReference>
<feature type="domain" description="Histidine kinase" evidence="15">
    <location>
        <begin position="806"/>
        <end position="1022"/>
    </location>
</feature>
<dbReference type="CDD" id="cd00082">
    <property type="entry name" value="HisKA"/>
    <property type="match status" value="1"/>
</dbReference>
<accession>A0A1H5WTE9</accession>
<evidence type="ECO:0000313" key="18">
    <source>
        <dbReference type="Proteomes" id="UP000236735"/>
    </source>
</evidence>
<dbReference type="Proteomes" id="UP000236735">
    <property type="component" value="Unassembled WGS sequence"/>
</dbReference>
<evidence type="ECO:0000256" key="7">
    <source>
        <dbReference type="ARBA" id="ARBA00022840"/>
    </source>
</evidence>
<dbReference type="FunFam" id="3.30.565.10:FF:000037">
    <property type="entry name" value="Hybrid sensor histidine kinase/response regulator"/>
    <property type="match status" value="1"/>
</dbReference>
<evidence type="ECO:0000256" key="3">
    <source>
        <dbReference type="ARBA" id="ARBA00022553"/>
    </source>
</evidence>
<keyword evidence="4" id="KW-0808">Transferase</keyword>
<feature type="domain" description="HTH araC/xylS-type" evidence="14">
    <location>
        <begin position="1191"/>
        <end position="1290"/>
    </location>
</feature>
<sequence length="1294" mass="148124">MCKMRKYLFMFIMVILGGLQCFSQDSFRFYHIYTKGYRVKAIYRDTNNIMWVGTSFGLFTLPQLESRNPNGYNRQHPDMQTGIDGIYEDMNGRLWLNTHSRQVIRYNPHNNQFTPDIDRVLGGFNIHVVNKDLFVNIKDNNCLTWQGNKLYYINLNHKNVQKLLFDTTDEQVVNVISNQQSYIVLTTRHLYFFSSMTKELMRKAPLVNEVSTFLFPMVADDKGNVWISDDRHVRQYDYNNQSWTTSMEFPSTVSTIECGPDGHLWIGLENDGIYICDMKLNMQQHLTHHAGDVNGLKDNQIYMLHYEKANGTMWVSYAKGDISLYNKSLNYGMLYQVMDSGNPNAMTDVLSFAQTNDGKGLWMGLEDRGIYYKPLHNGEWTKKIGNASVSVLKTDIDNALWAGIYKQGLLRLSPIGSQQFYFKGESPYAIAFGPKNNIYVALQRKGVWCLDQTTGMTTDTHLEAQFVFDLKYVNNKLYAISTNGFYTMDGNGQWKKVYNGMFKHGCIDSQNYVYLLGEANNALGMTVLNPQGEPVSLPSGLEKVPSKVAALDKTGNLWAVSGNQLVRLSHGKKNGETWDYNVFNISPETEDIFYNPGAVHIDQDNHLWLGTDNGYQCINLNGLLAHANNESEEKPLVIGGISVNNEILSPNQLINGRELITHDVIFTKKLELNYNENNIMVECSSLFEEQTMTNTYYYQLRGFSDTWQPIEHQSIILWNLPPGKYQLYTKTQDSLESHLLDITINPPLWRTWWAYLIYLVVIACLLWILFRYYRNKRAYKMKLQQLELQQEQEKQLNEIKLRFFTNISHDLRTPLSLIVGPVEDLEARTKDPTSKSMLDMIHRNADLLLSLVNQILDFRRLELGNERMNLTDGNIVPIISVVCESFKLKAKKEGINLTFLPMVEDVEMQFDKDKMTKVMMNLLSNAFKFSRIGGCITVSIDVKDQNALIQVADTGIGIPDEEKPLIFNRFYQSSNNNLQAIGSGIGLHIVREYVRLHGGEITVQNNEGGHGSIFTITLPIHKSERDEEYCEISTEQHEAEHETTVLVVDDNCDFLTYVGQGLAEVYNIVSASNGKEALKQLQTNDVDIIISDVMMDEMDGLELCRIVKTDIATSHIPIILLTAKSQSVDELAGLEAGADDYVIKPFSMGILLQRVRNLVERNQQHHQRFKNEIDIAPSEITVTSLDEQFISNAISLVEKHISDSDFNVEELSSEMGVHRSQLYKKLQHLTGRTPIQFIRLLRLKRGRQLLEQSGLYVSEIAYQVGFNSPRVFSKYFKTEFGMTPDEYKSNTNNK</sequence>
<dbReference type="InterPro" id="IPR001789">
    <property type="entry name" value="Sig_transdc_resp-reg_receiver"/>
</dbReference>
<dbReference type="InterPro" id="IPR004358">
    <property type="entry name" value="Sig_transdc_His_kin-like_C"/>
</dbReference>
<dbReference type="InterPro" id="IPR011044">
    <property type="entry name" value="Quino_amine_DH_bsu"/>
</dbReference>
<dbReference type="PROSITE" id="PS00041">
    <property type="entry name" value="HTH_ARAC_FAMILY_1"/>
    <property type="match status" value="1"/>
</dbReference>
<dbReference type="SUPFAM" id="SSF50969">
    <property type="entry name" value="YVTN repeat-like/Quinoprotein amine dehydrogenase"/>
    <property type="match status" value="1"/>
</dbReference>
<keyword evidence="9" id="KW-0805">Transcription regulation</keyword>
<dbReference type="InterPro" id="IPR036097">
    <property type="entry name" value="HisK_dim/P_sf"/>
</dbReference>
<dbReference type="PRINTS" id="PR00344">
    <property type="entry name" value="BCTRLSENSOR"/>
</dbReference>
<keyword evidence="11" id="KW-0804">Transcription</keyword>
<evidence type="ECO:0000259" key="14">
    <source>
        <dbReference type="PROSITE" id="PS01124"/>
    </source>
</evidence>
<dbReference type="Gene3D" id="2.60.40.10">
    <property type="entry name" value="Immunoglobulins"/>
    <property type="match status" value="1"/>
</dbReference>
<proteinExistence type="predicted"/>
<dbReference type="SMART" id="SM00388">
    <property type="entry name" value="HisKA"/>
    <property type="match status" value="1"/>
</dbReference>
<evidence type="ECO:0000259" key="15">
    <source>
        <dbReference type="PROSITE" id="PS50109"/>
    </source>
</evidence>
<dbReference type="SMART" id="SM00448">
    <property type="entry name" value="REC"/>
    <property type="match status" value="1"/>
</dbReference>
<evidence type="ECO:0000256" key="1">
    <source>
        <dbReference type="ARBA" id="ARBA00000085"/>
    </source>
</evidence>
<keyword evidence="13" id="KW-0472">Membrane</keyword>
<dbReference type="InterPro" id="IPR003594">
    <property type="entry name" value="HATPase_dom"/>
</dbReference>
<dbReference type="SUPFAM" id="SSF47384">
    <property type="entry name" value="Homodimeric domain of signal transducing histidine kinase"/>
    <property type="match status" value="1"/>
</dbReference>
<dbReference type="Gene3D" id="3.40.50.2300">
    <property type="match status" value="1"/>
</dbReference>
<gene>
    <name evidence="17" type="ORF">SAMN05216354_2487</name>
</gene>
<evidence type="ECO:0000256" key="8">
    <source>
        <dbReference type="ARBA" id="ARBA00023012"/>
    </source>
</evidence>
<evidence type="ECO:0000256" key="12">
    <source>
        <dbReference type="PROSITE-ProRule" id="PRU00169"/>
    </source>
</evidence>
<dbReference type="Pfam" id="PF12833">
    <property type="entry name" value="HTH_18"/>
    <property type="match status" value="1"/>
</dbReference>
<dbReference type="SMART" id="SM00387">
    <property type="entry name" value="HATPase_c"/>
    <property type="match status" value="1"/>
</dbReference>
<dbReference type="Pfam" id="PF02518">
    <property type="entry name" value="HATPase_c"/>
    <property type="match status" value="1"/>
</dbReference>
<dbReference type="Pfam" id="PF00512">
    <property type="entry name" value="HisKA"/>
    <property type="match status" value="1"/>
</dbReference>
<keyword evidence="10" id="KW-0238">DNA-binding</keyword>
<dbReference type="Gene3D" id="3.30.565.10">
    <property type="entry name" value="Histidine kinase-like ATPase, C-terminal domain"/>
    <property type="match status" value="1"/>
</dbReference>
<dbReference type="InterPro" id="IPR009057">
    <property type="entry name" value="Homeodomain-like_sf"/>
</dbReference>
<dbReference type="InterPro" id="IPR013783">
    <property type="entry name" value="Ig-like_fold"/>
</dbReference>
<dbReference type="CDD" id="cd00075">
    <property type="entry name" value="HATPase"/>
    <property type="match status" value="1"/>
</dbReference>
<dbReference type="SUPFAM" id="SSF55874">
    <property type="entry name" value="ATPase domain of HSP90 chaperone/DNA topoisomerase II/histidine kinase"/>
    <property type="match status" value="1"/>
</dbReference>
<evidence type="ECO:0000256" key="11">
    <source>
        <dbReference type="ARBA" id="ARBA00023163"/>
    </source>
</evidence>
<evidence type="ECO:0000256" key="4">
    <source>
        <dbReference type="ARBA" id="ARBA00022679"/>
    </source>
</evidence>
<dbReference type="InterPro" id="IPR015943">
    <property type="entry name" value="WD40/YVTN_repeat-like_dom_sf"/>
</dbReference>
<dbReference type="Pfam" id="PF00072">
    <property type="entry name" value="Response_reg"/>
    <property type="match status" value="1"/>
</dbReference>
<keyword evidence="13" id="KW-0812">Transmembrane</keyword>
<protein>
    <recommendedName>
        <fullName evidence="2">histidine kinase</fullName>
        <ecNumber evidence="2">2.7.13.3</ecNumber>
    </recommendedName>
</protein>
<feature type="transmembrane region" description="Helical" evidence="13">
    <location>
        <begin position="752"/>
        <end position="773"/>
    </location>
</feature>
<dbReference type="Gene3D" id="1.10.10.60">
    <property type="entry name" value="Homeodomain-like"/>
    <property type="match status" value="1"/>
</dbReference>
<dbReference type="SMART" id="SM00342">
    <property type="entry name" value="HTH_ARAC"/>
    <property type="match status" value="1"/>
</dbReference>
<comment type="catalytic activity">
    <reaction evidence="1">
        <text>ATP + protein L-histidine = ADP + protein N-phospho-L-histidine.</text>
        <dbReference type="EC" id="2.7.13.3"/>
    </reaction>
</comment>
<evidence type="ECO:0000313" key="17">
    <source>
        <dbReference type="EMBL" id="SEG02772.1"/>
    </source>
</evidence>
<dbReference type="InterPro" id="IPR003661">
    <property type="entry name" value="HisK_dim/P_dom"/>
</dbReference>
<feature type="domain" description="Response regulatory" evidence="16">
    <location>
        <begin position="1044"/>
        <end position="1159"/>
    </location>
</feature>
<dbReference type="EC" id="2.7.13.3" evidence="2"/>
<dbReference type="PANTHER" id="PTHR43547">
    <property type="entry name" value="TWO-COMPONENT HISTIDINE KINASE"/>
    <property type="match status" value="1"/>
</dbReference>
<dbReference type="FunFam" id="1.10.287.130:FF:000045">
    <property type="entry name" value="Two-component system sensor histidine kinase/response regulator"/>
    <property type="match status" value="1"/>
</dbReference>
<keyword evidence="5" id="KW-0547">Nucleotide-binding</keyword>
<dbReference type="PROSITE" id="PS50110">
    <property type="entry name" value="RESPONSE_REGULATORY"/>
    <property type="match status" value="1"/>
</dbReference>